<feature type="coiled-coil region" evidence="10">
    <location>
        <begin position="357"/>
        <end position="419"/>
    </location>
</feature>
<keyword evidence="16" id="KW-1185">Reference proteome</keyword>
<dbReference type="OrthoDB" id="10257567at2759"/>
<evidence type="ECO:0000256" key="7">
    <source>
        <dbReference type="ARBA" id="ARBA00023034"/>
    </source>
</evidence>
<evidence type="ECO:0000256" key="1">
    <source>
        <dbReference type="ARBA" id="ARBA00004409"/>
    </source>
</evidence>
<evidence type="ECO:0000256" key="5">
    <source>
        <dbReference type="ARBA" id="ARBA00022692"/>
    </source>
</evidence>
<evidence type="ECO:0000259" key="13">
    <source>
        <dbReference type="Pfam" id="PF08172"/>
    </source>
</evidence>
<feature type="region of interest" description="Disordered" evidence="11">
    <location>
        <begin position="436"/>
        <end position="473"/>
    </location>
</feature>
<dbReference type="GO" id="GO:0000139">
    <property type="term" value="C:Golgi membrane"/>
    <property type="evidence" value="ECO:0007669"/>
    <property type="project" value="UniProtKB-SubCell"/>
</dbReference>
<comment type="subcellular location">
    <subcellularLocation>
        <location evidence="1">Golgi apparatus membrane</location>
        <topology evidence="1">Single-pass type IV membrane protein</topology>
    </subcellularLocation>
</comment>
<protein>
    <recommendedName>
        <fullName evidence="3">Protein CASP</fullName>
    </recommendedName>
</protein>
<evidence type="ECO:0000259" key="14">
    <source>
        <dbReference type="Pfam" id="PF25398"/>
    </source>
</evidence>
<name>A0A1G4MGY5_LACFM</name>
<evidence type="ECO:0000256" key="2">
    <source>
        <dbReference type="ARBA" id="ARBA00006415"/>
    </source>
</evidence>
<organism evidence="15 16">
    <name type="scientific">Lachancea fermentati</name>
    <name type="common">Zygosaccharomyces fermentati</name>
    <dbReference type="NCBI Taxonomy" id="4955"/>
    <lineage>
        <taxon>Eukaryota</taxon>
        <taxon>Fungi</taxon>
        <taxon>Dikarya</taxon>
        <taxon>Ascomycota</taxon>
        <taxon>Saccharomycotina</taxon>
        <taxon>Saccharomycetes</taxon>
        <taxon>Saccharomycetales</taxon>
        <taxon>Saccharomycetaceae</taxon>
        <taxon>Lachancea</taxon>
    </lineage>
</organism>
<dbReference type="Proteomes" id="UP000190831">
    <property type="component" value="Chromosome G"/>
</dbReference>
<keyword evidence="9 12" id="KW-0472">Membrane</keyword>
<gene>
    <name evidence="15" type="ORF">LAFE_0G04104G</name>
</gene>
<accession>A0A1G4MGY5</accession>
<feature type="coiled-coil region" evidence="10">
    <location>
        <begin position="283"/>
        <end position="324"/>
    </location>
</feature>
<keyword evidence="7" id="KW-0333">Golgi apparatus</keyword>
<dbReference type="Pfam" id="PF08172">
    <property type="entry name" value="CASP_C"/>
    <property type="match status" value="1"/>
</dbReference>
<keyword evidence="5 12" id="KW-0812">Transmembrane</keyword>
<dbReference type="PANTHER" id="PTHR14043">
    <property type="entry name" value="CCAAT DISPLACEMENT PROTEIN-RELATED"/>
    <property type="match status" value="1"/>
</dbReference>
<dbReference type="GO" id="GO:0006891">
    <property type="term" value="P:intra-Golgi vesicle-mediated transport"/>
    <property type="evidence" value="ECO:0007669"/>
    <property type="project" value="InterPro"/>
</dbReference>
<feature type="coiled-coil region" evidence="10">
    <location>
        <begin position="481"/>
        <end position="522"/>
    </location>
</feature>
<evidence type="ECO:0000256" key="10">
    <source>
        <dbReference type="SAM" id="Coils"/>
    </source>
</evidence>
<evidence type="ECO:0000313" key="15">
    <source>
        <dbReference type="EMBL" id="SCW03152.1"/>
    </source>
</evidence>
<dbReference type="AlphaFoldDB" id="A0A1G4MGY5"/>
<proteinExistence type="inferred from homology"/>
<evidence type="ECO:0000256" key="9">
    <source>
        <dbReference type="ARBA" id="ARBA00023136"/>
    </source>
</evidence>
<dbReference type="Pfam" id="PF25398">
    <property type="entry name" value="CUX1_N"/>
    <property type="match status" value="1"/>
</dbReference>
<evidence type="ECO:0000313" key="16">
    <source>
        <dbReference type="Proteomes" id="UP000190831"/>
    </source>
</evidence>
<feature type="coiled-coil region" evidence="10">
    <location>
        <begin position="113"/>
        <end position="140"/>
    </location>
</feature>
<reference evidence="15 16" key="1">
    <citation type="submission" date="2016-03" db="EMBL/GenBank/DDBJ databases">
        <authorList>
            <person name="Devillers H."/>
        </authorList>
    </citation>
    <scope>NUCLEOTIDE SEQUENCE [LARGE SCALE GENOMIC DNA]</scope>
    <source>
        <strain evidence="15">CBS 6772</strain>
    </source>
</reference>
<evidence type="ECO:0000256" key="8">
    <source>
        <dbReference type="ARBA" id="ARBA00023054"/>
    </source>
</evidence>
<feature type="domain" description="Cux N-terminal" evidence="14">
    <location>
        <begin position="4"/>
        <end position="114"/>
    </location>
</feature>
<comment type="similarity">
    <text evidence="2">Belongs to the CASP family.</text>
</comment>
<feature type="coiled-coil region" evidence="10">
    <location>
        <begin position="184"/>
        <end position="258"/>
    </location>
</feature>
<feature type="domain" description="CASP C-terminal" evidence="13">
    <location>
        <begin position="388"/>
        <end position="614"/>
    </location>
</feature>
<evidence type="ECO:0000256" key="6">
    <source>
        <dbReference type="ARBA" id="ARBA00022989"/>
    </source>
</evidence>
<dbReference type="InterPro" id="IPR057476">
    <property type="entry name" value="Cux_N"/>
</dbReference>
<dbReference type="InterPro" id="IPR012955">
    <property type="entry name" value="CASP_C"/>
</dbReference>
<evidence type="ECO:0000256" key="12">
    <source>
        <dbReference type="SAM" id="Phobius"/>
    </source>
</evidence>
<dbReference type="PANTHER" id="PTHR14043:SF2">
    <property type="entry name" value="HOMEOBOX PROTEIN CUT"/>
    <property type="match status" value="1"/>
</dbReference>
<dbReference type="STRING" id="4955.A0A1G4MGY5"/>
<evidence type="ECO:0000256" key="3">
    <source>
        <dbReference type="ARBA" id="ARBA00018691"/>
    </source>
</evidence>
<dbReference type="EMBL" id="LT598486">
    <property type="protein sequence ID" value="SCW03152.1"/>
    <property type="molecule type" value="Genomic_DNA"/>
</dbReference>
<keyword evidence="4" id="KW-0813">Transport</keyword>
<keyword evidence="6 12" id="KW-1133">Transmembrane helix</keyword>
<keyword evidence="8 10" id="KW-0175">Coiled coil</keyword>
<feature type="transmembrane region" description="Helical" evidence="12">
    <location>
        <begin position="592"/>
        <end position="613"/>
    </location>
</feature>
<dbReference type="OMA" id="WQQEGFN"/>
<evidence type="ECO:0000256" key="4">
    <source>
        <dbReference type="ARBA" id="ARBA00022448"/>
    </source>
</evidence>
<sequence length="643" mass="72665">MDSSVFLHAIEVWSNANFTSIQKSLDESILKVKELETKSLESRKSLATETKRFKRLEEQEKLGQINKIIKQYQHEVDSLTSRSKFSEDAMLGIYAKLSEAPDPTPLLQASIDEVKDQAEVSKLQNTISELENKIAKHADYDKIRARLLDLEQNSAKTLSKRLLAKEQELNSTWQEKERNWLEREKELARQLDTLKSSNKVLESKLSMTEDERGAVTSEHSSAEHDLILQELEASQVRIMDLEKRNEELNGSLALATSDAAQESQIHSKDMKINQLESENALLSASLERERVSLNSEITEKTRQLATLKKQLDSSAGELDTVRRKLNNYADYDTIKSELVALKKIEFGASDDEGDDVSSTLRAANKKLQSNLAELRAKSKDLEKENSVMQKEVLSLKGEVTKLQNLNTKLELDLEKVEDVGQLADTVSLMSGATRQMNRVGPTGRHGGRLSPTSSIVGIPEEYEPSFPNGNSTILPIVTQQRDRFRNRNMELEKQARQLSLDQVNLKSEIKKLKADNSKLYERIRYLSSYSSSQQVMDDAEAQYSRSYEESLHPLADFKQRELSQYRNKRMSPLERLFLSFAKIILANKTSRMLFMFYCVGLHGLVMVMCLYVASFSGYVTSDVGVMQTAEASGAGSKLGNVPI</sequence>
<evidence type="ECO:0000256" key="11">
    <source>
        <dbReference type="SAM" id="MobiDB-lite"/>
    </source>
</evidence>